<accession>A0A7R8UWT6</accession>
<dbReference type="InParanoid" id="A0A7R8UWT6"/>
<dbReference type="OrthoDB" id="10057959at2759"/>
<feature type="domain" description="PiggyBac transposable element-derived protein" evidence="1">
    <location>
        <begin position="23"/>
        <end position="132"/>
    </location>
</feature>
<protein>
    <recommendedName>
        <fullName evidence="1">PiggyBac transposable element-derived protein domain-containing protein</fullName>
    </recommendedName>
</protein>
<keyword evidence="3" id="KW-1185">Reference proteome</keyword>
<dbReference type="AlphaFoldDB" id="A0A7R8UWT6"/>
<organism evidence="2 3">
    <name type="scientific">Hermetia illucens</name>
    <name type="common">Black soldier fly</name>
    <dbReference type="NCBI Taxonomy" id="343691"/>
    <lineage>
        <taxon>Eukaryota</taxon>
        <taxon>Metazoa</taxon>
        <taxon>Ecdysozoa</taxon>
        <taxon>Arthropoda</taxon>
        <taxon>Hexapoda</taxon>
        <taxon>Insecta</taxon>
        <taxon>Pterygota</taxon>
        <taxon>Neoptera</taxon>
        <taxon>Endopterygota</taxon>
        <taxon>Diptera</taxon>
        <taxon>Brachycera</taxon>
        <taxon>Stratiomyomorpha</taxon>
        <taxon>Stratiomyidae</taxon>
        <taxon>Hermetiinae</taxon>
        <taxon>Hermetia</taxon>
    </lineage>
</organism>
<reference evidence="2 3" key="1">
    <citation type="submission" date="2020-11" db="EMBL/GenBank/DDBJ databases">
        <authorList>
            <person name="Wallbank WR R."/>
            <person name="Pardo Diaz C."/>
            <person name="Kozak K."/>
            <person name="Martin S."/>
            <person name="Jiggins C."/>
            <person name="Moest M."/>
            <person name="Warren A I."/>
            <person name="Generalovic N T."/>
            <person name="Byers J.R.P. K."/>
            <person name="Montejo-Kovacevich G."/>
            <person name="Yen C E."/>
        </authorList>
    </citation>
    <scope>NUCLEOTIDE SEQUENCE [LARGE SCALE GENOMIC DNA]</scope>
</reference>
<proteinExistence type="predicted"/>
<gene>
    <name evidence="2" type="ORF">HERILL_LOCUS10737</name>
</gene>
<name>A0A7R8UWT6_HERIL</name>
<dbReference type="EMBL" id="LR899012">
    <property type="protein sequence ID" value="CAD7088079.1"/>
    <property type="molecule type" value="Genomic_DNA"/>
</dbReference>
<dbReference type="Pfam" id="PF13843">
    <property type="entry name" value="DDE_Tnp_1_7"/>
    <property type="match status" value="1"/>
</dbReference>
<evidence type="ECO:0000313" key="3">
    <source>
        <dbReference type="Proteomes" id="UP000594454"/>
    </source>
</evidence>
<sequence length="222" mass="24996">MVKATPYIGQLPVDGGKSVPTYYVSKLSEPNHDTPRNTTCDKWFTSIELFSQMKKNHGLTMVGTIRKKKREIPHSLKCISSIGTTRYGYSEDNILLSFCPKVVLMSSSKHKTRKQCADSDKPEMIVFYNVGKIMINCARNTGVFEEACISYNLRKEDDSLDSRAFLKNLALSLTKLTRAHDTAWNSSIAINICEVLLTNDANRPGVEVGSNKLKKGKRYFFP</sequence>
<dbReference type="Proteomes" id="UP000594454">
    <property type="component" value="Chromosome 4"/>
</dbReference>
<dbReference type="InterPro" id="IPR029526">
    <property type="entry name" value="PGBD"/>
</dbReference>
<evidence type="ECO:0000259" key="1">
    <source>
        <dbReference type="Pfam" id="PF13843"/>
    </source>
</evidence>
<evidence type="ECO:0000313" key="2">
    <source>
        <dbReference type="EMBL" id="CAD7088079.1"/>
    </source>
</evidence>